<reference evidence="2 3" key="1">
    <citation type="journal article" date="2019" name="Commun. Biol.">
        <title>The bagworm genome reveals a unique fibroin gene that provides high tensile strength.</title>
        <authorList>
            <person name="Kono N."/>
            <person name="Nakamura H."/>
            <person name="Ohtoshi R."/>
            <person name="Tomita M."/>
            <person name="Numata K."/>
            <person name="Arakawa K."/>
        </authorList>
    </citation>
    <scope>NUCLEOTIDE SEQUENCE [LARGE SCALE GENOMIC DNA]</scope>
</reference>
<dbReference type="AlphaFoldDB" id="A0A4C1UYY5"/>
<dbReference type="Proteomes" id="UP000299102">
    <property type="component" value="Unassembled WGS sequence"/>
</dbReference>
<feature type="region of interest" description="Disordered" evidence="1">
    <location>
        <begin position="78"/>
        <end position="133"/>
    </location>
</feature>
<feature type="compositionally biased region" description="Pro residues" evidence="1">
    <location>
        <begin position="104"/>
        <end position="119"/>
    </location>
</feature>
<comment type="caution">
    <text evidence="2">The sequence shown here is derived from an EMBL/GenBank/DDBJ whole genome shotgun (WGS) entry which is preliminary data.</text>
</comment>
<keyword evidence="3" id="KW-1185">Reference proteome</keyword>
<feature type="compositionally biased region" description="Low complexity" evidence="1">
    <location>
        <begin position="124"/>
        <end position="133"/>
    </location>
</feature>
<sequence>MSPSRRRTGWANMLPSLSVAYDATYAASLSDSRQTLIITEVEIFTDERYPAMRTYRSGYVGFLPTKTTPLGRVKRKTFSTTHADSGGGATAVVRHAAAARNSEPAPPPAPRAPRPTPARPPRRPSAAQATQSSRARHSCILSVRFSSQTSALCFEKLPDVIA</sequence>
<proteinExistence type="predicted"/>
<name>A0A4C1UYY5_EUMVA</name>
<organism evidence="2 3">
    <name type="scientific">Eumeta variegata</name>
    <name type="common">Bagworm moth</name>
    <name type="synonym">Eumeta japonica</name>
    <dbReference type="NCBI Taxonomy" id="151549"/>
    <lineage>
        <taxon>Eukaryota</taxon>
        <taxon>Metazoa</taxon>
        <taxon>Ecdysozoa</taxon>
        <taxon>Arthropoda</taxon>
        <taxon>Hexapoda</taxon>
        <taxon>Insecta</taxon>
        <taxon>Pterygota</taxon>
        <taxon>Neoptera</taxon>
        <taxon>Endopterygota</taxon>
        <taxon>Lepidoptera</taxon>
        <taxon>Glossata</taxon>
        <taxon>Ditrysia</taxon>
        <taxon>Tineoidea</taxon>
        <taxon>Psychidae</taxon>
        <taxon>Oiketicinae</taxon>
        <taxon>Eumeta</taxon>
    </lineage>
</organism>
<feature type="compositionally biased region" description="Low complexity" evidence="1">
    <location>
        <begin position="90"/>
        <end position="103"/>
    </location>
</feature>
<protein>
    <submittedName>
        <fullName evidence="2">Uncharacterized protein</fullName>
    </submittedName>
</protein>
<dbReference type="EMBL" id="BGZK01000250">
    <property type="protein sequence ID" value="GBP31703.1"/>
    <property type="molecule type" value="Genomic_DNA"/>
</dbReference>
<evidence type="ECO:0000313" key="3">
    <source>
        <dbReference type="Proteomes" id="UP000299102"/>
    </source>
</evidence>
<evidence type="ECO:0000256" key="1">
    <source>
        <dbReference type="SAM" id="MobiDB-lite"/>
    </source>
</evidence>
<gene>
    <name evidence="2" type="ORF">EVAR_4938_1</name>
</gene>
<accession>A0A4C1UYY5</accession>
<evidence type="ECO:0000313" key="2">
    <source>
        <dbReference type="EMBL" id="GBP31703.1"/>
    </source>
</evidence>